<dbReference type="KEGG" id="bbes:BESB_084460"/>
<dbReference type="RefSeq" id="XP_029217256.1">
    <property type="nucleotide sequence ID" value="XM_029366796.1"/>
</dbReference>
<keyword evidence="3" id="KW-1185">Reference proteome</keyword>
<name>A0A2A9MCB1_BESBE</name>
<organism evidence="2 3">
    <name type="scientific">Besnoitia besnoiti</name>
    <name type="common">Apicomplexan protozoan</name>
    <dbReference type="NCBI Taxonomy" id="94643"/>
    <lineage>
        <taxon>Eukaryota</taxon>
        <taxon>Sar</taxon>
        <taxon>Alveolata</taxon>
        <taxon>Apicomplexa</taxon>
        <taxon>Conoidasida</taxon>
        <taxon>Coccidia</taxon>
        <taxon>Eucoccidiorida</taxon>
        <taxon>Eimeriorina</taxon>
        <taxon>Sarcocystidae</taxon>
        <taxon>Besnoitia</taxon>
    </lineage>
</organism>
<protein>
    <recommendedName>
        <fullName evidence="4">Dpy-30 motif protein</fullName>
    </recommendedName>
</protein>
<dbReference type="EMBL" id="NWUJ01000009">
    <property type="protein sequence ID" value="PFH33247.1"/>
    <property type="molecule type" value="Genomic_DNA"/>
</dbReference>
<evidence type="ECO:0000313" key="3">
    <source>
        <dbReference type="Proteomes" id="UP000224006"/>
    </source>
</evidence>
<feature type="region of interest" description="Disordered" evidence="1">
    <location>
        <begin position="336"/>
        <end position="400"/>
    </location>
</feature>
<feature type="region of interest" description="Disordered" evidence="1">
    <location>
        <begin position="1"/>
        <end position="24"/>
    </location>
</feature>
<feature type="compositionally biased region" description="Basic and acidic residues" evidence="1">
    <location>
        <begin position="336"/>
        <end position="348"/>
    </location>
</feature>
<dbReference type="AlphaFoldDB" id="A0A2A9MCB1"/>
<dbReference type="InterPro" id="IPR049630">
    <property type="entry name" value="DYDC-like_DD"/>
</dbReference>
<feature type="compositionally biased region" description="Basic and acidic residues" evidence="1">
    <location>
        <begin position="518"/>
        <end position="542"/>
    </location>
</feature>
<feature type="region of interest" description="Disordered" evidence="1">
    <location>
        <begin position="518"/>
        <end position="636"/>
    </location>
</feature>
<feature type="compositionally biased region" description="Low complexity" evidence="1">
    <location>
        <begin position="543"/>
        <end position="552"/>
    </location>
</feature>
<dbReference type="VEuPathDB" id="ToxoDB:BESB_084460"/>
<gene>
    <name evidence="2" type="ORF">BESB_084460</name>
</gene>
<evidence type="ECO:0008006" key="4">
    <source>
        <dbReference type="Google" id="ProtNLM"/>
    </source>
</evidence>
<dbReference type="Proteomes" id="UP000224006">
    <property type="component" value="Chromosome VIII"/>
</dbReference>
<feature type="compositionally biased region" description="Acidic residues" evidence="1">
    <location>
        <begin position="607"/>
        <end position="636"/>
    </location>
</feature>
<feature type="region of interest" description="Disordered" evidence="1">
    <location>
        <begin position="223"/>
        <end position="267"/>
    </location>
</feature>
<dbReference type="GeneID" id="40313372"/>
<feature type="compositionally biased region" description="Basic and acidic residues" evidence="1">
    <location>
        <begin position="555"/>
        <end position="606"/>
    </location>
</feature>
<feature type="compositionally biased region" description="Acidic residues" evidence="1">
    <location>
        <begin position="372"/>
        <end position="392"/>
    </location>
</feature>
<feature type="region of interest" description="Disordered" evidence="1">
    <location>
        <begin position="101"/>
        <end position="127"/>
    </location>
</feature>
<evidence type="ECO:0000256" key="1">
    <source>
        <dbReference type="SAM" id="MobiDB-lite"/>
    </source>
</evidence>
<sequence length="838" mass="95098">MEESPEIPKDVEWDQKAAAAPHEKQISESLQQIFDHHKKAQAETNAYLEKHLARPLSLALSAVVKAQPLDATGYLVQWLRHYVGGEQRNAVSLQEQQSLAARREEVRDHSKAVERERDAEAERFDSQGHRRDDNAFLESLASVEWMGEKEFQNTLDYLRDALGVCAAYVTRLHHSNSMTDPTLHYIYADSDSKFLVDRVLRELQRSMPYVQDEGILWEALAETEEEVGEEPKEDDSSTDGGEEEANRDSSSAETDVGGPKRAARRANSPAYNNTKILFIPDTMEEDKMKFWAMTRPGSFAAVPIIFDDPACKESVDAIKRYLLESRDRDKIIKERQEAKEQARQEKQKTRQQAGALSSRGRNGIAATFQGESGDEDETESGDYDDAEGEDELPPPVPEPELVEKRVKMILCVDTLGGSEGLSPEQLRRLQRFAVALKEQCLRTREAAVRKQAEAALDEETLNNRISLVEAALEEEQNETAAQVEVEKKKLAEELEAKIQREKEECKARRQVWLENRAEDKRRREEERQKREQDRRMMRERQLQRQQQGEQQQATEIKRESAGSERVAIHSRDTVGDGKQAETDGLTQHEGKWQEAREAYESGRAELSDEDERDQEEEAEGAAQEGDSEAQEEGELVEPLDPSVFLEEAEARVKFEKATHTLTYKLGDVLLDMQHMFIPTTPAVVSTTAAALLLLGDSPAALRVNSSSPESELDWEKIRSKIEPSLIDRISSFNPAAPRHKAPFRESVPKQETALLLQIVRLIEETNEDEKAPPLSSLALLTRWLELAVDYRRKHLIATAMNLYRDAKMNKRTAPQLEEDVDPDFTGVSLERVLNILEG</sequence>
<dbReference type="CDD" id="cd22966">
    <property type="entry name" value="DD_DYDC-like"/>
    <property type="match status" value="1"/>
</dbReference>
<reference evidence="2 3" key="1">
    <citation type="submission" date="2017-09" db="EMBL/GenBank/DDBJ databases">
        <title>Genome sequencing of Besnoitia besnoiti strain Bb-Ger1.</title>
        <authorList>
            <person name="Schares G."/>
            <person name="Venepally P."/>
            <person name="Lorenzi H.A."/>
        </authorList>
    </citation>
    <scope>NUCLEOTIDE SEQUENCE [LARGE SCALE GENOMIC DNA]</scope>
    <source>
        <strain evidence="2 3">Bb-Ger1</strain>
    </source>
</reference>
<proteinExistence type="predicted"/>
<accession>A0A2A9MCB1</accession>
<dbReference type="OrthoDB" id="432281at2759"/>
<comment type="caution">
    <text evidence="2">The sequence shown here is derived from an EMBL/GenBank/DDBJ whole genome shotgun (WGS) entry which is preliminary data.</text>
</comment>
<feature type="compositionally biased region" description="Acidic residues" evidence="1">
    <location>
        <begin position="223"/>
        <end position="245"/>
    </location>
</feature>
<evidence type="ECO:0000313" key="2">
    <source>
        <dbReference type="EMBL" id="PFH33247.1"/>
    </source>
</evidence>